<evidence type="ECO:0000256" key="3">
    <source>
        <dbReference type="ARBA" id="ARBA00048267"/>
    </source>
</evidence>
<dbReference type="PANTHER" id="PTHR42872:SF6">
    <property type="entry name" value="PROTEIN-GLUTAMATE METHYLESTERASE_PROTEIN-GLUTAMINE GLUTAMINASE"/>
    <property type="match status" value="1"/>
</dbReference>
<dbReference type="InterPro" id="IPR035909">
    <property type="entry name" value="CheB_C"/>
</dbReference>
<dbReference type="GO" id="GO:0006935">
    <property type="term" value="P:chemotaxis"/>
    <property type="evidence" value="ECO:0007669"/>
    <property type="project" value="UniProtKB-UniRule"/>
</dbReference>
<feature type="active site" evidence="4">
    <location>
        <position position="140"/>
    </location>
</feature>
<sequence>MNDAAANPVHGIEAIVVGASAGGVEALLHIFEPLPQDFGLPIIAVLHLPDERRSQLAEVFARRLRIPVREGRDKETLQAGTLYFAGPGYHLSVEQDRSLSLSQEDRVFYSRPSIDFLFSSAADAYGKGLLAILLTGANQDGASGLAYVKQSGGTTVVQDPRDARIAVMPLAALALHTPDHILTLSQISSLLATLENSSC</sequence>
<dbReference type="EC" id="3.1.1.61" evidence="2"/>
<dbReference type="Proteomes" id="UP000067111">
    <property type="component" value="Unassembled WGS sequence"/>
</dbReference>
<dbReference type="AlphaFoldDB" id="A0A0X7KBB4"/>
<evidence type="ECO:0000256" key="2">
    <source>
        <dbReference type="ARBA" id="ARBA00039140"/>
    </source>
</evidence>
<reference evidence="7" key="1">
    <citation type="submission" date="2016-01" db="EMBL/GenBank/DDBJ databases">
        <authorList>
            <person name="McClelland M."/>
            <person name="Jain A."/>
            <person name="Saraogi P."/>
            <person name="Mendelson R."/>
            <person name="Westerman R."/>
            <person name="SanMiguel P."/>
            <person name="Csonka L."/>
        </authorList>
    </citation>
    <scope>NUCLEOTIDE SEQUENCE [LARGE SCALE GENOMIC DNA]</scope>
    <source>
        <strain evidence="7">Ps006</strain>
    </source>
</reference>
<dbReference type="SUPFAM" id="SSF52738">
    <property type="entry name" value="Methylesterase CheB, C-terminal domain"/>
    <property type="match status" value="1"/>
</dbReference>
<dbReference type="GO" id="GO:0000156">
    <property type="term" value="F:phosphorelay response regulator activity"/>
    <property type="evidence" value="ECO:0007669"/>
    <property type="project" value="InterPro"/>
</dbReference>
<dbReference type="EMBL" id="LRMR01000005">
    <property type="protein sequence ID" value="KWU52010.1"/>
    <property type="molecule type" value="Genomic_DNA"/>
</dbReference>
<dbReference type="EMBL" id="CP025494">
    <property type="protein sequence ID" value="AVE03955.1"/>
    <property type="molecule type" value="Genomic_DNA"/>
</dbReference>
<accession>A0A0X7KBB4</accession>
<dbReference type="Proteomes" id="UP000237830">
    <property type="component" value="Chromosome"/>
</dbReference>
<dbReference type="Gene3D" id="3.40.50.180">
    <property type="entry name" value="Methylesterase CheB, C-terminal domain"/>
    <property type="match status" value="1"/>
</dbReference>
<dbReference type="CDD" id="cd16433">
    <property type="entry name" value="CheB"/>
    <property type="match status" value="1"/>
</dbReference>
<keyword evidence="4" id="KW-0145">Chemotaxis</keyword>
<dbReference type="GO" id="GO:0008984">
    <property type="term" value="F:protein-glutamate methylesterase activity"/>
    <property type="evidence" value="ECO:0007669"/>
    <property type="project" value="UniProtKB-EC"/>
</dbReference>
<evidence type="ECO:0000313" key="7">
    <source>
        <dbReference type="EMBL" id="KWU52010.1"/>
    </source>
</evidence>
<comment type="catalytic activity">
    <reaction evidence="3">
        <text>[protein]-L-glutamate 5-O-methyl ester + H2O = L-glutamyl-[protein] + methanol + H(+)</text>
        <dbReference type="Rhea" id="RHEA:23236"/>
        <dbReference type="Rhea" id="RHEA-COMP:10208"/>
        <dbReference type="Rhea" id="RHEA-COMP:10311"/>
        <dbReference type="ChEBI" id="CHEBI:15377"/>
        <dbReference type="ChEBI" id="CHEBI:15378"/>
        <dbReference type="ChEBI" id="CHEBI:17790"/>
        <dbReference type="ChEBI" id="CHEBI:29973"/>
        <dbReference type="ChEBI" id="CHEBI:82795"/>
        <dbReference type="EC" id="3.1.1.61"/>
    </reaction>
</comment>
<dbReference type="RefSeq" id="WP_060752997.1">
    <property type="nucleotide sequence ID" value="NZ_CP025494.1"/>
</dbReference>
<feature type="domain" description="CheB-type methylesterase" evidence="5">
    <location>
        <begin position="8"/>
        <end position="198"/>
    </location>
</feature>
<accession>A0A2L1J645</accession>
<reference evidence="6 9" key="3">
    <citation type="submission" date="2017-12" db="EMBL/GenBank/DDBJ databases">
        <title>Genome sequence of Pseudomonas palleroniana MAB3.</title>
        <authorList>
            <person name="Nascimento F.X."/>
        </authorList>
    </citation>
    <scope>NUCLEOTIDE SEQUENCE [LARGE SCALE GENOMIC DNA]</scope>
    <source>
        <strain evidence="6 9">MAB3</strain>
    </source>
</reference>
<proteinExistence type="predicted"/>
<evidence type="ECO:0000313" key="6">
    <source>
        <dbReference type="EMBL" id="AVE03955.1"/>
    </source>
</evidence>
<dbReference type="Pfam" id="PF01339">
    <property type="entry name" value="CheB_methylest"/>
    <property type="match status" value="1"/>
</dbReference>
<dbReference type="PROSITE" id="PS50122">
    <property type="entry name" value="CHEB"/>
    <property type="match status" value="1"/>
</dbReference>
<dbReference type="GO" id="GO:0005737">
    <property type="term" value="C:cytoplasm"/>
    <property type="evidence" value="ECO:0007669"/>
    <property type="project" value="InterPro"/>
</dbReference>
<dbReference type="InterPro" id="IPR000673">
    <property type="entry name" value="Sig_transdc_resp-reg_Me-estase"/>
</dbReference>
<protein>
    <recommendedName>
        <fullName evidence="2">protein-glutamate methylesterase</fullName>
        <ecNumber evidence="2">3.1.1.61</ecNumber>
    </recommendedName>
</protein>
<evidence type="ECO:0000313" key="9">
    <source>
        <dbReference type="Proteomes" id="UP000237830"/>
    </source>
</evidence>
<evidence type="ECO:0000313" key="8">
    <source>
        <dbReference type="Proteomes" id="UP000067111"/>
    </source>
</evidence>
<reference evidence="8" key="2">
    <citation type="submission" date="2016-01" db="EMBL/GenBank/DDBJ databases">
        <authorList>
            <person name="Gamez R.M."/>
            <person name="Rodriguez F."/>
            <person name="Bernal J.F."/>
            <person name="Agarwala R."/>
            <person name="Landsman D."/>
            <person name="Marino-Ramirez L."/>
        </authorList>
    </citation>
    <scope>NUCLEOTIDE SEQUENCE [LARGE SCALE GENOMIC DNA]</scope>
    <source>
        <strain evidence="8">Ps006</strain>
    </source>
</reference>
<name>A0A0X7KBB4_9PSED</name>
<organism evidence="7 8">
    <name type="scientific">Pseudomonas palleroniana</name>
    <dbReference type="NCBI Taxonomy" id="191390"/>
    <lineage>
        <taxon>Bacteria</taxon>
        <taxon>Pseudomonadati</taxon>
        <taxon>Pseudomonadota</taxon>
        <taxon>Gammaproteobacteria</taxon>
        <taxon>Pseudomonadales</taxon>
        <taxon>Pseudomonadaceae</taxon>
        <taxon>Pseudomonas</taxon>
    </lineage>
</organism>
<evidence type="ECO:0000256" key="4">
    <source>
        <dbReference type="PROSITE-ProRule" id="PRU00050"/>
    </source>
</evidence>
<keyword evidence="1 4" id="KW-0378">Hydrolase</keyword>
<feature type="active site" evidence="4">
    <location>
        <position position="20"/>
    </location>
</feature>
<gene>
    <name evidence="7" type="ORF">AWV77_04040</name>
    <name evidence="6" type="ORF">CYL20_05140</name>
</gene>
<dbReference type="OrthoDB" id="9791760at2"/>
<evidence type="ECO:0000259" key="5">
    <source>
        <dbReference type="PROSITE" id="PS50122"/>
    </source>
</evidence>
<dbReference type="PANTHER" id="PTHR42872">
    <property type="entry name" value="PROTEIN-GLUTAMATE METHYLESTERASE/PROTEIN-GLUTAMINE GLUTAMINASE"/>
    <property type="match status" value="1"/>
</dbReference>
<evidence type="ECO:0000256" key="1">
    <source>
        <dbReference type="ARBA" id="ARBA00022801"/>
    </source>
</evidence>
<feature type="active site" evidence="4">
    <location>
        <position position="47"/>
    </location>
</feature>